<keyword evidence="2" id="KW-1185">Reference proteome</keyword>
<feature type="non-terminal residue" evidence="1">
    <location>
        <position position="631"/>
    </location>
</feature>
<keyword evidence="1" id="KW-0808">Transferase</keyword>
<protein>
    <submittedName>
        <fullName evidence="1">Fatty acid synthase alpha subunit Lsd1</fullName>
        <ecNumber evidence="1">2.3.1.86</ecNumber>
    </submittedName>
</protein>
<proteinExistence type="predicted"/>
<evidence type="ECO:0000313" key="2">
    <source>
        <dbReference type="Proteomes" id="UP001140234"/>
    </source>
</evidence>
<evidence type="ECO:0000313" key="1">
    <source>
        <dbReference type="EMBL" id="KAJ2770142.1"/>
    </source>
</evidence>
<dbReference type="EC" id="2.3.1.86" evidence="1"/>
<sequence length="631" mass="66948">MEQADKTAGSDSSLVAGLLLSPQVAAAARSVLASYERASSAPATETSEGDDGPGAVVTASLLAEHAWSGDTTVAAAVFEAFEEAFCSSQNIHVYLHDSGLDSGQAETVLRAYYAARDMYTRACGPPKTPAPRQALFSTPQLRTLAVFGGQGGMDNYIDEARSIFSAYRPLVADFVARMSDFMKREAAEPQVAALYPHGLDALRWIQEPDETPALEYMVTVPVCIPLVGLIQLMHVMVLYKTLGISPGELADRFQWATGHSQGLAVAAALALATTEDAFYGIARTTLGLLMLTGICPQMEYPPRTGAAASDAAQDGAAPTPMAVVLGLGRAQLAAAIDRHNARQTAAASRVYLSLVNGPRIFVVSGATPSLVPFVAALKREFGTQGADQTRVPFSQRKPGVAVRYLSINAPYHSPLLAHASAVACEHATRKGWLLDGRRLRRPLMATEDGREVCGVRNLSHLLLKSMITLTVDWPAAVTCPGATHVVDFGPGGVSGIGALVHRIHEGRGVSVISIGALESRGSPLAAKADLYRRDAAALARAPNWEHDCAPRLVRCAADGRLHIDTRMSRLLGKPPLMVAGMTPTTVSDEFVSAVMRAGYHVELSGGGHFSEPMLRDKVDKILRQVDAGLGV</sequence>
<name>A0ACC1JYW3_9FUNG</name>
<accession>A0ACC1JYW3</accession>
<comment type="caution">
    <text evidence="1">The sequence shown here is derived from an EMBL/GenBank/DDBJ whole genome shotgun (WGS) entry which is preliminary data.</text>
</comment>
<gene>
    <name evidence="1" type="primary">fas2_5</name>
    <name evidence="1" type="ORF">IWQ57_002797</name>
</gene>
<reference evidence="1" key="1">
    <citation type="submission" date="2022-07" db="EMBL/GenBank/DDBJ databases">
        <title>Phylogenomic reconstructions and comparative analyses of Kickxellomycotina fungi.</title>
        <authorList>
            <person name="Reynolds N.K."/>
            <person name="Stajich J.E."/>
            <person name="Barry K."/>
            <person name="Grigoriev I.V."/>
            <person name="Crous P."/>
            <person name="Smith M.E."/>
        </authorList>
    </citation>
    <scope>NUCLEOTIDE SEQUENCE</scope>
    <source>
        <strain evidence="1">CBS 109366</strain>
    </source>
</reference>
<dbReference type="EMBL" id="JANBUJ010000787">
    <property type="protein sequence ID" value="KAJ2770142.1"/>
    <property type="molecule type" value="Genomic_DNA"/>
</dbReference>
<keyword evidence="1" id="KW-0012">Acyltransferase</keyword>
<dbReference type="Proteomes" id="UP001140234">
    <property type="component" value="Unassembled WGS sequence"/>
</dbReference>
<organism evidence="1 2">
    <name type="scientific">Coemansia nantahalensis</name>
    <dbReference type="NCBI Taxonomy" id="2789366"/>
    <lineage>
        <taxon>Eukaryota</taxon>
        <taxon>Fungi</taxon>
        <taxon>Fungi incertae sedis</taxon>
        <taxon>Zoopagomycota</taxon>
        <taxon>Kickxellomycotina</taxon>
        <taxon>Kickxellomycetes</taxon>
        <taxon>Kickxellales</taxon>
        <taxon>Kickxellaceae</taxon>
        <taxon>Coemansia</taxon>
    </lineage>
</organism>